<dbReference type="EMBL" id="JBHSCZ010000001">
    <property type="protein sequence ID" value="MFC4262457.1"/>
    <property type="molecule type" value="Genomic_DNA"/>
</dbReference>
<dbReference type="RefSeq" id="WP_379707883.1">
    <property type="nucleotide sequence ID" value="NZ_JBHSCZ010000001.1"/>
</dbReference>
<protein>
    <submittedName>
        <fullName evidence="1">Uncharacterized protein</fullName>
    </submittedName>
</protein>
<dbReference type="Proteomes" id="UP001595907">
    <property type="component" value="Unassembled WGS sequence"/>
</dbReference>
<comment type="caution">
    <text evidence="1">The sequence shown here is derived from an EMBL/GenBank/DDBJ whole genome shotgun (WGS) entry which is preliminary data.</text>
</comment>
<name>A0ABV8QS64_9BACT</name>
<evidence type="ECO:0000313" key="1">
    <source>
        <dbReference type="EMBL" id="MFC4262457.1"/>
    </source>
</evidence>
<reference evidence="2" key="1">
    <citation type="journal article" date="2019" name="Int. J. Syst. Evol. Microbiol.">
        <title>The Global Catalogue of Microorganisms (GCM) 10K type strain sequencing project: providing services to taxonomists for standard genome sequencing and annotation.</title>
        <authorList>
            <consortium name="The Broad Institute Genomics Platform"/>
            <consortium name="The Broad Institute Genome Sequencing Center for Infectious Disease"/>
            <person name="Wu L."/>
            <person name="Ma J."/>
        </authorList>
    </citation>
    <scope>NUCLEOTIDE SEQUENCE [LARGE SCALE GENOMIC DNA]</scope>
    <source>
        <strain evidence="2">CECT 8289</strain>
    </source>
</reference>
<accession>A0ABV8QS64</accession>
<keyword evidence="2" id="KW-1185">Reference proteome</keyword>
<evidence type="ECO:0000313" key="2">
    <source>
        <dbReference type="Proteomes" id="UP001595907"/>
    </source>
</evidence>
<proteinExistence type="predicted"/>
<sequence length="260" mass="29477">MKKGLLIGLAILVALILLGVIFGKRPTSTSKDLSAKLYQNDTEFKNDLKELTTQFKLSEKQIQCLGFYISYRSKNDTALKTMTYARIIEAADSLCKTRNEDLSAKESFSNTADTLNNAFVKTKWLYDSSVDKMTSDVTYTAVIQSNSDIQLHSPYGATPVNIMIRKRRKETDVILSINEGQFYVEYNSPQAVLVRFDDDKAYRLNYSEAADGSSNYIFLNAPQKFIAQIKKSKKLLIEAGFYQDGLKQIDFDIEGLVWDK</sequence>
<gene>
    <name evidence="1" type="ORF">ACFOWM_06195</name>
</gene>
<organism evidence="1 2">
    <name type="scientific">Ferruginibacter yonginensis</name>
    <dbReference type="NCBI Taxonomy" id="1310416"/>
    <lineage>
        <taxon>Bacteria</taxon>
        <taxon>Pseudomonadati</taxon>
        <taxon>Bacteroidota</taxon>
        <taxon>Chitinophagia</taxon>
        <taxon>Chitinophagales</taxon>
        <taxon>Chitinophagaceae</taxon>
        <taxon>Ferruginibacter</taxon>
    </lineage>
</organism>